<dbReference type="RefSeq" id="WP_006079073.1">
    <property type="nucleotide sequence ID" value="NZ_AOMD01000033.1"/>
</dbReference>
<dbReference type="EMBL" id="AOMD01000033">
    <property type="protein sequence ID" value="EMA42678.1"/>
    <property type="molecule type" value="Genomic_DNA"/>
</dbReference>
<feature type="coiled-coil region" evidence="1">
    <location>
        <begin position="50"/>
        <end position="112"/>
    </location>
</feature>
<reference evidence="3 4" key="1">
    <citation type="journal article" date="2014" name="PLoS Genet.">
        <title>Phylogenetically driven sequencing of extremely halophilic archaea reveals strategies for static and dynamic osmo-response.</title>
        <authorList>
            <person name="Becker E.A."/>
            <person name="Seitzer P.M."/>
            <person name="Tritt A."/>
            <person name="Larsen D."/>
            <person name="Krusor M."/>
            <person name="Yao A.I."/>
            <person name="Wu D."/>
            <person name="Madern D."/>
            <person name="Eisen J.A."/>
            <person name="Darling A.E."/>
            <person name="Facciotti M.T."/>
        </authorList>
    </citation>
    <scope>NUCLEOTIDE SEQUENCE [LARGE SCALE GENOMIC DNA]</scope>
    <source>
        <strain evidence="3 4">DSM 5350</strain>
    </source>
</reference>
<evidence type="ECO:0000256" key="2">
    <source>
        <dbReference type="SAM" id="MobiDB-lite"/>
    </source>
</evidence>
<accession>M0MBF2</accession>
<evidence type="ECO:0000313" key="4">
    <source>
        <dbReference type="Proteomes" id="UP000011669"/>
    </source>
</evidence>
<dbReference type="Proteomes" id="UP000011669">
    <property type="component" value="Unassembled WGS sequence"/>
</dbReference>
<keyword evidence="1" id="KW-0175">Coiled coil</keyword>
<proteinExistence type="predicted"/>
<organism evidence="3 4">
    <name type="scientific">Halococcus saccharolyticus DSM 5350</name>
    <dbReference type="NCBI Taxonomy" id="1227455"/>
    <lineage>
        <taxon>Archaea</taxon>
        <taxon>Methanobacteriati</taxon>
        <taxon>Methanobacteriota</taxon>
        <taxon>Stenosarchaea group</taxon>
        <taxon>Halobacteria</taxon>
        <taxon>Halobacteriales</taxon>
        <taxon>Halococcaceae</taxon>
        <taxon>Halococcus</taxon>
    </lineage>
</organism>
<comment type="caution">
    <text evidence="3">The sequence shown here is derived from an EMBL/GenBank/DDBJ whole genome shotgun (WGS) entry which is preliminary data.</text>
</comment>
<protein>
    <submittedName>
        <fullName evidence="3">Uncharacterized protein</fullName>
    </submittedName>
</protein>
<name>M0MBF2_9EURY</name>
<feature type="compositionally biased region" description="Acidic residues" evidence="2">
    <location>
        <begin position="172"/>
        <end position="182"/>
    </location>
</feature>
<dbReference type="AlphaFoldDB" id="M0MBF2"/>
<dbReference type="InParanoid" id="M0MBF2"/>
<evidence type="ECO:0000313" key="3">
    <source>
        <dbReference type="EMBL" id="EMA42678.1"/>
    </source>
</evidence>
<dbReference type="Gene3D" id="1.20.5.340">
    <property type="match status" value="1"/>
</dbReference>
<dbReference type="STRING" id="1227455.C449_16088"/>
<gene>
    <name evidence="3" type="ORF">C449_16088</name>
</gene>
<evidence type="ECO:0000256" key="1">
    <source>
        <dbReference type="SAM" id="Coils"/>
    </source>
</evidence>
<dbReference type="PATRIC" id="fig|1227455.4.peg.3274"/>
<keyword evidence="4" id="KW-1185">Reference proteome</keyword>
<feature type="region of interest" description="Disordered" evidence="2">
    <location>
        <begin position="166"/>
        <end position="188"/>
    </location>
</feature>
<dbReference type="OrthoDB" id="259993at2157"/>
<sequence length="188" mass="21888">MDDEETVRINVEVPESVRDTAKQKLDYGGLSREIRERLEEIAFGPELAHRSRLERQRADLKNRLRDVREKRREIDAEIETLEEQVQAVDEKLGSITEREDKYDAKLEELESQLRRDGMRLDVENPKVGRAAATGGVEPEGVIRELKDRNPDVPDYAFEDGLHDHEHDWTGVLDEDLGQDPDEREARYR</sequence>